<evidence type="ECO:0000313" key="2">
    <source>
        <dbReference type="Proteomes" id="UP000219338"/>
    </source>
</evidence>
<sequence length="68" mass="7463">MILGDDELGKVFSISCLEHIFRGRCRHGFLERCRYSGTNPDISMLSHSSRGLGIVKAKGFLSFGSTVA</sequence>
<evidence type="ECO:0000313" key="1">
    <source>
        <dbReference type="EMBL" id="SJL02803.1"/>
    </source>
</evidence>
<keyword evidence="2" id="KW-1185">Reference proteome</keyword>
<protein>
    <submittedName>
        <fullName evidence="1">Uncharacterized protein</fullName>
    </submittedName>
</protein>
<gene>
    <name evidence="1" type="ORF">ARMOST_06140</name>
</gene>
<dbReference type="EMBL" id="FUEG01000004">
    <property type="protein sequence ID" value="SJL02803.1"/>
    <property type="molecule type" value="Genomic_DNA"/>
</dbReference>
<organism evidence="1 2">
    <name type="scientific">Armillaria ostoyae</name>
    <name type="common">Armillaria root rot fungus</name>
    <dbReference type="NCBI Taxonomy" id="47428"/>
    <lineage>
        <taxon>Eukaryota</taxon>
        <taxon>Fungi</taxon>
        <taxon>Dikarya</taxon>
        <taxon>Basidiomycota</taxon>
        <taxon>Agaricomycotina</taxon>
        <taxon>Agaricomycetes</taxon>
        <taxon>Agaricomycetidae</taxon>
        <taxon>Agaricales</taxon>
        <taxon>Marasmiineae</taxon>
        <taxon>Physalacriaceae</taxon>
        <taxon>Armillaria</taxon>
    </lineage>
</organism>
<proteinExistence type="predicted"/>
<accession>A0A284R264</accession>
<reference evidence="2" key="1">
    <citation type="journal article" date="2017" name="Nat. Ecol. Evol.">
        <title>Genome expansion and lineage-specific genetic innovations in the forest pathogenic fungi Armillaria.</title>
        <authorList>
            <person name="Sipos G."/>
            <person name="Prasanna A.N."/>
            <person name="Walter M.C."/>
            <person name="O'Connor E."/>
            <person name="Balint B."/>
            <person name="Krizsan K."/>
            <person name="Kiss B."/>
            <person name="Hess J."/>
            <person name="Varga T."/>
            <person name="Slot J."/>
            <person name="Riley R."/>
            <person name="Boka B."/>
            <person name="Rigling D."/>
            <person name="Barry K."/>
            <person name="Lee J."/>
            <person name="Mihaltcheva S."/>
            <person name="LaButti K."/>
            <person name="Lipzen A."/>
            <person name="Waldron R."/>
            <person name="Moloney N.M."/>
            <person name="Sperisen C."/>
            <person name="Kredics L."/>
            <person name="Vagvoelgyi C."/>
            <person name="Patrignani A."/>
            <person name="Fitzpatrick D."/>
            <person name="Nagy I."/>
            <person name="Doyle S."/>
            <person name="Anderson J.B."/>
            <person name="Grigoriev I.V."/>
            <person name="Gueldener U."/>
            <person name="Muensterkoetter M."/>
            <person name="Nagy L.G."/>
        </authorList>
    </citation>
    <scope>NUCLEOTIDE SEQUENCE [LARGE SCALE GENOMIC DNA]</scope>
    <source>
        <strain evidence="2">C18/9</strain>
    </source>
</reference>
<dbReference type="AlphaFoldDB" id="A0A284R264"/>
<dbReference type="Proteomes" id="UP000219338">
    <property type="component" value="Unassembled WGS sequence"/>
</dbReference>
<name>A0A284R264_ARMOS</name>